<dbReference type="OrthoDB" id="418274at2759"/>
<dbReference type="PROSITE" id="PS50927">
    <property type="entry name" value="BULB_LECTIN"/>
    <property type="match status" value="1"/>
</dbReference>
<sequence length="166" mass="18031">MASKCAAISITHLIPILLILGTLNISFCNADYVLLPGENLYTGNSLQYNNYVLTMQQDCNLVLYDSGYPVWATNTGGLASNCYCAMQYDGNLVVYAQDGRAIWASNTGRENGYYVLVLQKDRNLVIYGTAIWATATNAANSAKMSLNKVMNTNETGSSITNLVTSV</sequence>
<keyword evidence="1" id="KW-0732">Signal</keyword>
<dbReference type="CDD" id="cd00028">
    <property type="entry name" value="B_lectin"/>
    <property type="match status" value="1"/>
</dbReference>
<dbReference type="InterPro" id="IPR001480">
    <property type="entry name" value="Bulb-type_lectin_dom"/>
</dbReference>
<accession>A0A2G5EG87</accession>
<gene>
    <name evidence="3" type="ORF">AQUCO_00900870v1</name>
</gene>
<feature type="chain" id="PRO_5013928991" description="Bulb-type lectin domain-containing protein" evidence="1">
    <location>
        <begin position="31"/>
        <end position="166"/>
    </location>
</feature>
<evidence type="ECO:0000313" key="3">
    <source>
        <dbReference type="EMBL" id="PIA54597.1"/>
    </source>
</evidence>
<dbReference type="InParanoid" id="A0A2G5EG87"/>
<reference evidence="3 4" key="1">
    <citation type="submission" date="2017-09" db="EMBL/GenBank/DDBJ databases">
        <title>WGS assembly of Aquilegia coerulea Goldsmith.</title>
        <authorList>
            <person name="Hodges S."/>
            <person name="Kramer E."/>
            <person name="Nordborg M."/>
            <person name="Tomkins J."/>
            <person name="Borevitz J."/>
            <person name="Derieg N."/>
            <person name="Yan J."/>
            <person name="Mihaltcheva S."/>
            <person name="Hayes R.D."/>
            <person name="Rokhsar D."/>
        </authorList>
    </citation>
    <scope>NUCLEOTIDE SEQUENCE [LARGE SCALE GENOMIC DNA]</scope>
    <source>
        <strain evidence="4">cv. Goldsmith</strain>
    </source>
</reference>
<dbReference type="AlphaFoldDB" id="A0A2G5EG87"/>
<name>A0A2G5EG87_AQUCA</name>
<evidence type="ECO:0000256" key="1">
    <source>
        <dbReference type="SAM" id="SignalP"/>
    </source>
</evidence>
<dbReference type="EMBL" id="KZ305026">
    <property type="protein sequence ID" value="PIA54597.1"/>
    <property type="molecule type" value="Genomic_DNA"/>
</dbReference>
<evidence type="ECO:0000259" key="2">
    <source>
        <dbReference type="PROSITE" id="PS50927"/>
    </source>
</evidence>
<evidence type="ECO:0000313" key="4">
    <source>
        <dbReference type="Proteomes" id="UP000230069"/>
    </source>
</evidence>
<keyword evidence="4" id="KW-1185">Reference proteome</keyword>
<organism evidence="3 4">
    <name type="scientific">Aquilegia coerulea</name>
    <name type="common">Rocky mountain columbine</name>
    <dbReference type="NCBI Taxonomy" id="218851"/>
    <lineage>
        <taxon>Eukaryota</taxon>
        <taxon>Viridiplantae</taxon>
        <taxon>Streptophyta</taxon>
        <taxon>Embryophyta</taxon>
        <taxon>Tracheophyta</taxon>
        <taxon>Spermatophyta</taxon>
        <taxon>Magnoliopsida</taxon>
        <taxon>Ranunculales</taxon>
        <taxon>Ranunculaceae</taxon>
        <taxon>Thalictroideae</taxon>
        <taxon>Aquilegia</taxon>
    </lineage>
</organism>
<dbReference type="InterPro" id="IPR036426">
    <property type="entry name" value="Bulb-type_lectin_dom_sf"/>
</dbReference>
<dbReference type="SUPFAM" id="SSF51110">
    <property type="entry name" value="alpha-D-mannose-specific plant lectins"/>
    <property type="match status" value="1"/>
</dbReference>
<proteinExistence type="predicted"/>
<dbReference type="Gene3D" id="2.90.10.10">
    <property type="entry name" value="Bulb-type lectin domain"/>
    <property type="match status" value="1"/>
</dbReference>
<protein>
    <recommendedName>
        <fullName evidence="2">Bulb-type lectin domain-containing protein</fullName>
    </recommendedName>
</protein>
<feature type="domain" description="Bulb-type lectin" evidence="2">
    <location>
        <begin position="31"/>
        <end position="139"/>
    </location>
</feature>
<feature type="signal peptide" evidence="1">
    <location>
        <begin position="1"/>
        <end position="30"/>
    </location>
</feature>
<dbReference type="SMART" id="SM00108">
    <property type="entry name" value="B_lectin"/>
    <property type="match status" value="1"/>
</dbReference>
<dbReference type="Proteomes" id="UP000230069">
    <property type="component" value="Unassembled WGS sequence"/>
</dbReference>